<name>A0A6C0IN71_9ZZZZ</name>
<dbReference type="EMBL" id="MN740228">
    <property type="protein sequence ID" value="QHT94638.1"/>
    <property type="molecule type" value="Genomic_DNA"/>
</dbReference>
<feature type="compositionally biased region" description="Basic residues" evidence="1">
    <location>
        <begin position="58"/>
        <end position="70"/>
    </location>
</feature>
<evidence type="ECO:0000256" key="1">
    <source>
        <dbReference type="SAM" id="MobiDB-lite"/>
    </source>
</evidence>
<proteinExistence type="predicted"/>
<feature type="compositionally biased region" description="Basic residues" evidence="1">
    <location>
        <begin position="1"/>
        <end position="10"/>
    </location>
</feature>
<evidence type="ECO:0000313" key="3">
    <source>
        <dbReference type="EMBL" id="QHT94638.1"/>
    </source>
</evidence>
<sequence>MPHNKTHKKQGGGSGVAEHGVAVFGGPGQQTAMPGSNVVQVNQPSAAPVPEANVQGGGKRKSRTAKKKPMKKDEGYCLKCKKKRKMVNVKEVSIKNKRNNTTRKANKGECSKCGTTMMKFI</sequence>
<feature type="region of interest" description="Disordered" evidence="1">
    <location>
        <begin position="1"/>
        <end position="72"/>
    </location>
</feature>
<dbReference type="AlphaFoldDB" id="A0A6C0IN71"/>
<feature type="domain" description="DUF5679" evidence="2">
    <location>
        <begin position="76"/>
        <end position="120"/>
    </location>
</feature>
<accession>A0A6C0IN71</accession>
<dbReference type="Pfam" id="PF18930">
    <property type="entry name" value="DUF5679"/>
    <property type="match status" value="1"/>
</dbReference>
<organism evidence="3">
    <name type="scientific">viral metagenome</name>
    <dbReference type="NCBI Taxonomy" id="1070528"/>
    <lineage>
        <taxon>unclassified sequences</taxon>
        <taxon>metagenomes</taxon>
        <taxon>organismal metagenomes</taxon>
    </lineage>
</organism>
<reference evidence="3" key="1">
    <citation type="journal article" date="2020" name="Nature">
        <title>Giant virus diversity and host interactions through global metagenomics.</title>
        <authorList>
            <person name="Schulz F."/>
            <person name="Roux S."/>
            <person name="Paez-Espino D."/>
            <person name="Jungbluth S."/>
            <person name="Walsh D.A."/>
            <person name="Denef V.J."/>
            <person name="McMahon K.D."/>
            <person name="Konstantinidis K.T."/>
            <person name="Eloe-Fadrosh E.A."/>
            <person name="Kyrpides N.C."/>
            <person name="Woyke T."/>
        </authorList>
    </citation>
    <scope>NUCLEOTIDE SEQUENCE</scope>
    <source>
        <strain evidence="3">GVMAG-M-3300024261-26</strain>
    </source>
</reference>
<protein>
    <recommendedName>
        <fullName evidence="2">DUF5679 domain-containing protein</fullName>
    </recommendedName>
</protein>
<evidence type="ECO:0000259" key="2">
    <source>
        <dbReference type="Pfam" id="PF18930"/>
    </source>
</evidence>
<dbReference type="InterPro" id="IPR044044">
    <property type="entry name" value="DUF5679"/>
</dbReference>
<feature type="compositionally biased region" description="Polar residues" evidence="1">
    <location>
        <begin position="29"/>
        <end position="45"/>
    </location>
</feature>